<keyword evidence="1" id="KW-1133">Transmembrane helix</keyword>
<evidence type="ECO:0000313" key="2">
    <source>
        <dbReference type="EMBL" id="ERL47340.1"/>
    </source>
</evidence>
<evidence type="ECO:0000256" key="1">
    <source>
        <dbReference type="SAM" id="Phobius"/>
    </source>
</evidence>
<dbReference type="GO" id="GO:0004673">
    <property type="term" value="F:protein histidine kinase activity"/>
    <property type="evidence" value="ECO:0007669"/>
    <property type="project" value="UniProtKB-EC"/>
</dbReference>
<comment type="caution">
    <text evidence="2">The sequence shown here is derived from an EMBL/GenBank/DDBJ whole genome shotgun (WGS) entry which is preliminary data.</text>
</comment>
<accession>U2WUX7</accession>
<keyword evidence="2" id="KW-0808">Transferase</keyword>
<name>U2WUX7_9PROT</name>
<sequence>MSNVEILTKEKHQNLKLKKNKDAYLGIGNSVCVTFPIEFRNIQSHYPIFFQKNPDGEDFSSVALLGLEPKENLFVTQDGWDCGYVPLALDVQPFVIGRDSENENDGRVFIDLDSPLIAGDDEENGIAIFDEMGAESEYLKNTVKNMEMLHFGFESGKGYVDWLVKYDLLEPFVLDVSLQDQSLNRLTGFQTINEERFKELEDELLLEMRSKGYLMPTFMILASMASVTGLIERKNRQL</sequence>
<feature type="transmembrane region" description="Helical" evidence="1">
    <location>
        <begin position="213"/>
        <end position="231"/>
    </location>
</feature>
<protein>
    <submittedName>
        <fullName evidence="2">Nitrogen regulation protein NtrY Signal transduction histidine kinase</fullName>
        <ecNumber evidence="2">2.7.13.3</ecNumber>
    </submittedName>
</protein>
<dbReference type="Pfam" id="PF07277">
    <property type="entry name" value="SapC"/>
    <property type="match status" value="1"/>
</dbReference>
<dbReference type="AlphaFoldDB" id="U2WUX7"/>
<dbReference type="STRING" id="1397666.RS24_00273"/>
<evidence type="ECO:0000313" key="3">
    <source>
        <dbReference type="Proteomes" id="UP000016762"/>
    </source>
</evidence>
<keyword evidence="3" id="KW-1185">Reference proteome</keyword>
<dbReference type="OrthoDB" id="8888710at2"/>
<keyword evidence="1" id="KW-0472">Membrane</keyword>
<dbReference type="eggNOG" id="COG1262">
    <property type="taxonomic scope" value="Bacteria"/>
</dbReference>
<keyword evidence="1" id="KW-0812">Transmembrane</keyword>
<reference evidence="2 3" key="1">
    <citation type="journal article" date="2014" name="FEMS Microbiol. Ecol.">
        <title>Genomic differentiation among two strains of the PS1 clade isolated from geographically separated marine habitats.</title>
        <authorList>
            <person name="Jimenez-Infante F."/>
            <person name="Ngugi D.K."/>
            <person name="Alam I."/>
            <person name="Rashid M."/>
            <person name="Baalawi W."/>
            <person name="Kamau A.A."/>
            <person name="Bajic V.B."/>
            <person name="Stingl U."/>
        </authorList>
    </citation>
    <scope>NUCLEOTIDE SEQUENCE [LARGE SCALE GENOMIC DNA]</scope>
    <source>
        <strain evidence="2 3">RS24</strain>
    </source>
</reference>
<dbReference type="Proteomes" id="UP000016762">
    <property type="component" value="Unassembled WGS sequence"/>
</dbReference>
<proteinExistence type="predicted"/>
<dbReference type="RefSeq" id="WP_021776358.1">
    <property type="nucleotide sequence ID" value="NZ_AWXE01000001.1"/>
</dbReference>
<organism evidence="2 3">
    <name type="scientific">Candidatus Micropelagius thuwalensis</name>
    <dbReference type="NCBI Taxonomy" id="1397666"/>
    <lineage>
        <taxon>Bacteria</taxon>
        <taxon>Pseudomonadati</taxon>
        <taxon>Pseudomonadota</taxon>
        <taxon>Alphaproteobacteria</taxon>
        <taxon>PS1 clade</taxon>
        <taxon>Candidatus Micropelagius</taxon>
    </lineage>
</organism>
<dbReference type="InterPro" id="IPR010836">
    <property type="entry name" value="SapC"/>
</dbReference>
<gene>
    <name evidence="2" type="primary">ntrY</name>
    <name evidence="2" type="ORF">RS24_00273</name>
</gene>
<dbReference type="EMBL" id="AWXE01000001">
    <property type="protein sequence ID" value="ERL47340.1"/>
    <property type="molecule type" value="Genomic_DNA"/>
</dbReference>
<dbReference type="EC" id="2.7.13.3" evidence="2"/>
<keyword evidence="2" id="KW-0418">Kinase</keyword>